<dbReference type="InterPro" id="IPR030802">
    <property type="entry name" value="Permease_MalE"/>
</dbReference>
<dbReference type="PANTHER" id="PTHR30188:SF4">
    <property type="entry name" value="PROTEIN TRIGALACTOSYLDIACYLGLYCEROL 1, CHLOROPLASTIC"/>
    <property type="match status" value="1"/>
</dbReference>
<evidence type="ECO:0000313" key="2">
    <source>
        <dbReference type="EMBL" id="AOM67340.1"/>
    </source>
</evidence>
<dbReference type="Pfam" id="PF02405">
    <property type="entry name" value="MlaE"/>
    <property type="match status" value="1"/>
</dbReference>
<dbReference type="RefSeq" id="YP_009294098.1">
    <property type="nucleotide sequence ID" value="NC_031146.1"/>
</dbReference>
<name>A0A1C9CG14_9FLOR</name>
<keyword evidence="1" id="KW-0472">Membrane</keyword>
<evidence type="ECO:0008006" key="3">
    <source>
        <dbReference type="Google" id="ProtNLM"/>
    </source>
</evidence>
<feature type="transmembrane region" description="Helical" evidence="1">
    <location>
        <begin position="28"/>
        <end position="50"/>
    </location>
</feature>
<proteinExistence type="predicted"/>
<evidence type="ECO:0000256" key="1">
    <source>
        <dbReference type="SAM" id="Phobius"/>
    </source>
</evidence>
<feature type="transmembrane region" description="Helical" evidence="1">
    <location>
        <begin position="122"/>
        <end position="143"/>
    </location>
</feature>
<gene>
    <name evidence="2" type="primary">ycf63</name>
    <name evidence="2" type="ORF">Hrub_096</name>
</gene>
<keyword evidence="2" id="KW-0934">Plastid</keyword>
<keyword evidence="1" id="KW-0812">Transmembrane</keyword>
<feature type="transmembrane region" description="Helical" evidence="1">
    <location>
        <begin position="57"/>
        <end position="74"/>
    </location>
</feature>
<dbReference type="GeneID" id="29070112"/>
<feature type="transmembrane region" description="Helical" evidence="1">
    <location>
        <begin position="208"/>
        <end position="233"/>
    </location>
</feature>
<feature type="transmembrane region" description="Helical" evidence="1">
    <location>
        <begin position="80"/>
        <end position="101"/>
    </location>
</feature>
<dbReference type="PANTHER" id="PTHR30188">
    <property type="entry name" value="ABC TRANSPORTER PERMEASE PROTEIN-RELATED"/>
    <property type="match status" value="1"/>
</dbReference>
<keyword evidence="1" id="KW-1133">Transmembrane helix</keyword>
<geneLocation type="plastid" evidence="2"/>
<dbReference type="AlphaFoldDB" id="A0A1C9CG14"/>
<reference evidence="2" key="1">
    <citation type="journal article" date="2016" name="BMC Biol.">
        <title>Parallel evolution of highly conserved plastid genome architecture in red seaweeds and seed plants.</title>
        <authorList>
            <person name="Lee J."/>
            <person name="Cho C.H."/>
            <person name="Park S.I."/>
            <person name="Choi J.W."/>
            <person name="Song H.S."/>
            <person name="West J.A."/>
            <person name="Bhattacharya D."/>
            <person name="Yoon H.S."/>
        </authorList>
    </citation>
    <scope>NUCLEOTIDE SEQUENCE</scope>
</reference>
<dbReference type="EMBL" id="KX284724">
    <property type="protein sequence ID" value="AOM67340.1"/>
    <property type="molecule type" value="Genomic_DNA"/>
</dbReference>
<accession>A0A1C9CG14</accession>
<protein>
    <recommendedName>
        <fullName evidence="3">ABC transporter permease</fullName>
    </recommendedName>
</protein>
<sequence>MIVLAIVINCYTLYKIAKLVKVMKQTQVVGLGAISVILLGAYFVSVVFTIQVIKELICLNASGIIGGTLVTMYIRELSPVVTAIILTGKVASAFTAEIAVMKVTKQLDVMYIMNINPIRYLVAPRLFACCVILPLLNILAFFASLSNSILISALLYKIPIVVFSQSINWPLVIIDCFKSLVKSIIFAIVMSLVSCYFGLTAVSDTKGVGLATTASVVVILMLIFITNFILSLLMF</sequence>
<dbReference type="GO" id="GO:0005548">
    <property type="term" value="F:phospholipid transporter activity"/>
    <property type="evidence" value="ECO:0007669"/>
    <property type="project" value="TreeGrafter"/>
</dbReference>
<organism evidence="2">
    <name type="scientific">Hildenbrandia rubra</name>
    <dbReference type="NCBI Taxonomy" id="31481"/>
    <lineage>
        <taxon>Eukaryota</taxon>
        <taxon>Rhodophyta</taxon>
        <taxon>Florideophyceae</taxon>
        <taxon>Hildenbrandiophycidae</taxon>
        <taxon>Hildenbrandiales</taxon>
        <taxon>Hildenbrandiaceae</taxon>
        <taxon>Hildenbrandia</taxon>
    </lineage>
</organism>
<feature type="transmembrane region" description="Helical" evidence="1">
    <location>
        <begin position="149"/>
        <end position="172"/>
    </location>
</feature>
<dbReference type="GO" id="GO:0043190">
    <property type="term" value="C:ATP-binding cassette (ABC) transporter complex"/>
    <property type="evidence" value="ECO:0007669"/>
    <property type="project" value="InterPro"/>
</dbReference>
<feature type="transmembrane region" description="Helical" evidence="1">
    <location>
        <begin position="184"/>
        <end position="202"/>
    </location>
</feature>